<dbReference type="Proteomes" id="UP000075880">
    <property type="component" value="Unassembled WGS sequence"/>
</dbReference>
<dbReference type="AlphaFoldDB" id="A0AAG5DKE2"/>
<keyword evidence="3" id="KW-1185">Reference proteome</keyword>
<name>A0AAG5DKE2_ANOAO</name>
<sequence length="52" mass="5671">LHLQFGQCESSTESSRRVGSTSVKGQHFLEFFSPHLVSKQNAGQPCAALLQP</sequence>
<evidence type="ECO:0000256" key="1">
    <source>
        <dbReference type="SAM" id="MobiDB-lite"/>
    </source>
</evidence>
<evidence type="ECO:0000313" key="2">
    <source>
        <dbReference type="EnsemblMetazoa" id="ENSAATROPP011299"/>
    </source>
</evidence>
<feature type="region of interest" description="Disordered" evidence="1">
    <location>
        <begin position="1"/>
        <end position="20"/>
    </location>
</feature>
<protein>
    <submittedName>
        <fullName evidence="2">Uncharacterized protein</fullName>
    </submittedName>
</protein>
<organism evidence="2 3">
    <name type="scientific">Anopheles atroparvus</name>
    <name type="common">European mosquito</name>
    <dbReference type="NCBI Taxonomy" id="41427"/>
    <lineage>
        <taxon>Eukaryota</taxon>
        <taxon>Metazoa</taxon>
        <taxon>Ecdysozoa</taxon>
        <taxon>Arthropoda</taxon>
        <taxon>Hexapoda</taxon>
        <taxon>Insecta</taxon>
        <taxon>Pterygota</taxon>
        <taxon>Neoptera</taxon>
        <taxon>Endopterygota</taxon>
        <taxon>Diptera</taxon>
        <taxon>Nematocera</taxon>
        <taxon>Culicoidea</taxon>
        <taxon>Culicidae</taxon>
        <taxon>Anophelinae</taxon>
        <taxon>Anopheles</taxon>
    </lineage>
</organism>
<reference evidence="2" key="1">
    <citation type="submission" date="2024-04" db="UniProtKB">
        <authorList>
            <consortium name="EnsemblMetazoa"/>
        </authorList>
    </citation>
    <scope>IDENTIFICATION</scope>
    <source>
        <strain evidence="2">EBRO</strain>
    </source>
</reference>
<evidence type="ECO:0000313" key="3">
    <source>
        <dbReference type="Proteomes" id="UP000075880"/>
    </source>
</evidence>
<feature type="compositionally biased region" description="Polar residues" evidence="1">
    <location>
        <begin position="7"/>
        <end position="20"/>
    </location>
</feature>
<accession>A0AAG5DKE2</accession>
<proteinExistence type="predicted"/>
<dbReference type="EnsemblMetazoa" id="ENSAATROPT012446">
    <property type="protein sequence ID" value="ENSAATROPP011299"/>
    <property type="gene ID" value="ENSAATROPG010127"/>
</dbReference>